<evidence type="ECO:0000313" key="2">
    <source>
        <dbReference type="Proteomes" id="UP000298663"/>
    </source>
</evidence>
<comment type="caution">
    <text evidence="1">The sequence shown here is derived from an EMBL/GenBank/DDBJ whole genome shotgun (WGS) entry which is preliminary data.</text>
</comment>
<dbReference type="AlphaFoldDB" id="A0A4U5N281"/>
<proteinExistence type="predicted"/>
<protein>
    <submittedName>
        <fullName evidence="1">Uncharacterized protein</fullName>
    </submittedName>
</protein>
<dbReference type="Proteomes" id="UP000298663">
    <property type="component" value="Unassembled WGS sequence"/>
</dbReference>
<gene>
    <name evidence="1" type="ORF">L596_017622</name>
</gene>
<dbReference type="EMBL" id="AZBU02000005">
    <property type="protein sequence ID" value="TKR76496.1"/>
    <property type="molecule type" value="Genomic_DNA"/>
</dbReference>
<keyword evidence="2" id="KW-1185">Reference proteome</keyword>
<reference evidence="1 2" key="1">
    <citation type="journal article" date="2015" name="Genome Biol.">
        <title>Comparative genomics of Steinernema reveals deeply conserved gene regulatory networks.</title>
        <authorList>
            <person name="Dillman A.R."/>
            <person name="Macchietto M."/>
            <person name="Porter C.F."/>
            <person name="Rogers A."/>
            <person name="Williams B."/>
            <person name="Antoshechkin I."/>
            <person name="Lee M.M."/>
            <person name="Goodwin Z."/>
            <person name="Lu X."/>
            <person name="Lewis E.E."/>
            <person name="Goodrich-Blair H."/>
            <person name="Stock S.P."/>
            <person name="Adams B.J."/>
            <person name="Sternberg P.W."/>
            <person name="Mortazavi A."/>
        </authorList>
    </citation>
    <scope>NUCLEOTIDE SEQUENCE [LARGE SCALE GENOMIC DNA]</scope>
    <source>
        <strain evidence="1 2">ALL</strain>
    </source>
</reference>
<sequence>MFAFNYVCQAFHLGQIRHSKFLSASYFRHFSSPVLQPSPGCVQKVPVVHEATANYPCVELSPPAWAKCYYNKRKESRSLMDQLKKQNFVAVVDSVLHKISAEAVPEVVSGSLDTSTPSGQFTTSACFFPRDPVTDFENAFKHSKTCKSSSECNRSKLMIRKVLDNEVVAEAVPEVAIQNKADPVVFIVLNEVCSSSAQATTRAKKRTMREWCSLKPSDSVKNCFKI</sequence>
<organism evidence="1 2">
    <name type="scientific">Steinernema carpocapsae</name>
    <name type="common">Entomopathogenic nematode</name>
    <dbReference type="NCBI Taxonomy" id="34508"/>
    <lineage>
        <taxon>Eukaryota</taxon>
        <taxon>Metazoa</taxon>
        <taxon>Ecdysozoa</taxon>
        <taxon>Nematoda</taxon>
        <taxon>Chromadorea</taxon>
        <taxon>Rhabditida</taxon>
        <taxon>Tylenchina</taxon>
        <taxon>Panagrolaimomorpha</taxon>
        <taxon>Strongyloidoidea</taxon>
        <taxon>Steinernematidae</taxon>
        <taxon>Steinernema</taxon>
    </lineage>
</organism>
<reference evidence="1 2" key="2">
    <citation type="journal article" date="2019" name="G3 (Bethesda)">
        <title>Hybrid Assembly of the Genome of the Entomopathogenic Nematode Steinernema carpocapsae Identifies the X-Chromosome.</title>
        <authorList>
            <person name="Serra L."/>
            <person name="Macchietto M."/>
            <person name="Macias-Munoz A."/>
            <person name="McGill C.J."/>
            <person name="Rodriguez I.M."/>
            <person name="Rodriguez B."/>
            <person name="Murad R."/>
            <person name="Mortazavi A."/>
        </authorList>
    </citation>
    <scope>NUCLEOTIDE SEQUENCE [LARGE SCALE GENOMIC DNA]</scope>
    <source>
        <strain evidence="1 2">ALL</strain>
    </source>
</reference>
<name>A0A4U5N281_STECR</name>
<accession>A0A4U5N281</accession>
<evidence type="ECO:0000313" key="1">
    <source>
        <dbReference type="EMBL" id="TKR76496.1"/>
    </source>
</evidence>